<dbReference type="Proteomes" id="UP001642900">
    <property type="component" value="Unassembled WGS sequence"/>
</dbReference>
<evidence type="ECO:0000259" key="1">
    <source>
        <dbReference type="Pfam" id="PF13338"/>
    </source>
</evidence>
<protein>
    <recommendedName>
        <fullName evidence="1">AbiEi antitoxin N-terminal domain-containing protein</fullName>
    </recommendedName>
</protein>
<organism evidence="2 3">
    <name type="scientific">Allomesorhizobium camelthorni</name>
    <dbReference type="NCBI Taxonomy" id="475069"/>
    <lineage>
        <taxon>Bacteria</taxon>
        <taxon>Pseudomonadati</taxon>
        <taxon>Pseudomonadota</taxon>
        <taxon>Alphaproteobacteria</taxon>
        <taxon>Hyphomicrobiales</taxon>
        <taxon>Phyllobacteriaceae</taxon>
        <taxon>Allomesorhizobium</taxon>
    </lineage>
</organism>
<gene>
    <name evidence="2" type="ORF">G6N73_27700</name>
</gene>
<name>A0A6G4WJ76_9HYPH</name>
<dbReference type="InterPro" id="IPR025159">
    <property type="entry name" value="AbiEi_N"/>
</dbReference>
<dbReference type="Pfam" id="PF13338">
    <property type="entry name" value="AbiEi_4"/>
    <property type="match status" value="1"/>
</dbReference>
<proteinExistence type="predicted"/>
<dbReference type="EMBL" id="JAAKZF010000068">
    <property type="protein sequence ID" value="NGO54852.1"/>
    <property type="molecule type" value="Genomic_DNA"/>
</dbReference>
<dbReference type="AlphaFoldDB" id="A0A6G4WJ76"/>
<keyword evidence="3" id="KW-1185">Reference proteome</keyword>
<evidence type="ECO:0000313" key="2">
    <source>
        <dbReference type="EMBL" id="NGO54852.1"/>
    </source>
</evidence>
<dbReference type="RefSeq" id="WP_165033185.1">
    <property type="nucleotide sequence ID" value="NZ_JAAKZF010000068.1"/>
</dbReference>
<feature type="domain" description="AbiEi antitoxin N-terminal" evidence="1">
    <location>
        <begin position="12"/>
        <end position="63"/>
    </location>
</feature>
<reference evidence="2 3" key="1">
    <citation type="submission" date="2020-02" db="EMBL/GenBank/DDBJ databases">
        <title>Genome sequence of strain CCNWXJ40-4.</title>
        <authorList>
            <person name="Gao J."/>
            <person name="Sun J."/>
        </authorList>
    </citation>
    <scope>NUCLEOTIDE SEQUENCE [LARGE SCALE GENOMIC DNA]</scope>
    <source>
        <strain evidence="2 3">CCNWXJ 40-4</strain>
    </source>
</reference>
<sequence>MDSHALPPGRARLAAVIKRAGSIVRIEHAEKALHVSRTEAAKLLSRWAGQGWLRRVGVGAYAPVQLEFLDADQVVDDPWILVPVLFDPAYVGGRTAAEHWDLTEQIFRDIVVYTARRVNRPVVERQGALFSVRHAGKERMFGTQAVWRGQTKIAVSDIHRTIVDMLDDPAAGGGIQHVADCFGQYMRRPDRDLAKLVNYAERLGNGAVFKRLGFLAERFPNGGDLVEASKVRLTKGHALLDPALACPRLITRWRLRVPESWLSGAGA</sequence>
<comment type="caution">
    <text evidence="2">The sequence shown here is derived from an EMBL/GenBank/DDBJ whole genome shotgun (WGS) entry which is preliminary data.</text>
</comment>
<accession>A0A6G4WJ76</accession>
<evidence type="ECO:0000313" key="3">
    <source>
        <dbReference type="Proteomes" id="UP001642900"/>
    </source>
</evidence>